<dbReference type="CDD" id="cd00303">
    <property type="entry name" value="retropepsin_like"/>
    <property type="match status" value="1"/>
</dbReference>
<dbReference type="PANTHER" id="PTHR37984:SF5">
    <property type="entry name" value="PROTEIN NYNRIN-LIKE"/>
    <property type="match status" value="1"/>
</dbReference>
<dbReference type="InterPro" id="IPR000477">
    <property type="entry name" value="RT_dom"/>
</dbReference>
<reference evidence="7" key="2">
    <citation type="submission" date="2025-08" db="UniProtKB">
        <authorList>
            <consortium name="RefSeq"/>
        </authorList>
    </citation>
    <scope>IDENTIFICATION</scope>
</reference>
<evidence type="ECO:0000256" key="3">
    <source>
        <dbReference type="ARBA" id="ARBA00022722"/>
    </source>
</evidence>
<organism evidence="6 7">
    <name type="scientific">Gossypium hirsutum</name>
    <name type="common">Upland cotton</name>
    <name type="synonym">Gossypium mexicanum</name>
    <dbReference type="NCBI Taxonomy" id="3635"/>
    <lineage>
        <taxon>Eukaryota</taxon>
        <taxon>Viridiplantae</taxon>
        <taxon>Streptophyta</taxon>
        <taxon>Embryophyta</taxon>
        <taxon>Tracheophyta</taxon>
        <taxon>Spermatophyta</taxon>
        <taxon>Magnoliopsida</taxon>
        <taxon>eudicotyledons</taxon>
        <taxon>Gunneridae</taxon>
        <taxon>Pentapetalae</taxon>
        <taxon>rosids</taxon>
        <taxon>malvids</taxon>
        <taxon>Malvales</taxon>
        <taxon>Malvaceae</taxon>
        <taxon>Malvoideae</taxon>
        <taxon>Gossypium</taxon>
    </lineage>
</organism>
<dbReference type="SUPFAM" id="SSF56672">
    <property type="entry name" value="DNA/RNA polymerases"/>
    <property type="match status" value="1"/>
</dbReference>
<dbReference type="RefSeq" id="XP_016755122.1">
    <property type="nucleotide sequence ID" value="XM_016899633.1"/>
</dbReference>
<name>A0A1U8PVD9_GOSHI</name>
<keyword evidence="4" id="KW-0255">Endonuclease</keyword>
<keyword evidence="1" id="KW-0808">Transferase</keyword>
<reference evidence="6" key="1">
    <citation type="journal article" date="2020" name="Nat. Genet.">
        <title>Genomic diversifications of five Gossypium allopolyploid species and their impact on cotton improvement.</title>
        <authorList>
            <person name="Chen Z.J."/>
            <person name="Sreedasyam A."/>
            <person name="Ando A."/>
            <person name="Song Q."/>
            <person name="De Santiago L.M."/>
            <person name="Hulse-Kemp A.M."/>
            <person name="Ding M."/>
            <person name="Ye W."/>
            <person name="Kirkbride R.C."/>
            <person name="Jenkins J."/>
            <person name="Plott C."/>
            <person name="Lovell J."/>
            <person name="Lin Y.M."/>
            <person name="Vaughn R."/>
            <person name="Liu B."/>
            <person name="Simpson S."/>
            <person name="Scheffler B.E."/>
            <person name="Wen L."/>
            <person name="Saski C.A."/>
            <person name="Grover C.E."/>
            <person name="Hu G."/>
            <person name="Conover J.L."/>
            <person name="Carlson J.W."/>
            <person name="Shu S."/>
            <person name="Boston L.B."/>
            <person name="Williams M."/>
            <person name="Peterson D.G."/>
            <person name="McGee K."/>
            <person name="Jones D.C."/>
            <person name="Wendel J.F."/>
            <person name="Stelly D.M."/>
            <person name="Grimwood J."/>
            <person name="Schmutz J."/>
        </authorList>
    </citation>
    <scope>NUCLEOTIDE SEQUENCE [LARGE SCALE GENOMIC DNA]</scope>
    <source>
        <strain evidence="6">cv. TM-1</strain>
    </source>
</reference>
<evidence type="ECO:0000259" key="5">
    <source>
        <dbReference type="Pfam" id="PF00078"/>
    </source>
</evidence>
<evidence type="ECO:0000313" key="7">
    <source>
        <dbReference type="RefSeq" id="XP_016755122.1"/>
    </source>
</evidence>
<dbReference type="InterPro" id="IPR043502">
    <property type="entry name" value="DNA/RNA_pol_sf"/>
</dbReference>
<sequence length="566" mass="64604">MPAREAPASPVIESGSYNRAVGDNALSQAMLRVLERVARATPYVVEYWLKAIELVMDDLECTSEAKLKGTVSLLHDEAYQWWFAVREGKYVGASYIDARRKEFLNLTQGNKIVAKYEAEFLRLSWYTRGIVVTEYERCSSGRPVKRARFDGLVRAVLGIVTRPQLCADCGRAHQGECWKRTEGFIQTKDVGQGHVQPVRGGQQPPTGRVSEMTMLSPLGQPVGVSKLFRDVPLEVQGVVFSADLTELSFGEFDIILGMDWLVKHCLKLDCAAKRMVLKSTEDEEAFLAYGSIFDSKGPSVGDVGTVKDFLDVFPEELPGLPLDREVEFGIELQPGTAPVSIAPYRMTPKQLFIVVFIDNILVYSKIEKEHDAHLRIVLQVLREKQLYTKFSKCEFWLRKVTFLGHVMLAEKIRVDPRKIEAVVYWKPPRTVFEIRSFLGLARYYRRFVEGFSLIATSLTKLLHRGVPFNWTDKQQESFEKLKDVLTKAPILRRYCSDPLHIISVEEIEVGPDLTIEEEPVQILDRDVKVLRKKSVPLVKVLWHNHGSEEATWDHEEAMRQQYPHLF</sequence>
<dbReference type="GeneID" id="107963033"/>
<dbReference type="GO" id="GO:0004519">
    <property type="term" value="F:endonuclease activity"/>
    <property type="evidence" value="ECO:0007669"/>
    <property type="project" value="UniProtKB-KW"/>
</dbReference>
<dbReference type="KEGG" id="ghi:107963033"/>
<proteinExistence type="predicted"/>
<keyword evidence="3" id="KW-0540">Nuclease</keyword>
<evidence type="ECO:0000313" key="6">
    <source>
        <dbReference type="Proteomes" id="UP000818029"/>
    </source>
</evidence>
<dbReference type="FunFam" id="3.30.70.270:FF:000020">
    <property type="entry name" value="Transposon Tf2-6 polyprotein-like Protein"/>
    <property type="match status" value="1"/>
</dbReference>
<dbReference type="AlphaFoldDB" id="A0A1U8PVD9"/>
<dbReference type="InterPro" id="IPR043128">
    <property type="entry name" value="Rev_trsase/Diguanyl_cyclase"/>
</dbReference>
<evidence type="ECO:0000256" key="1">
    <source>
        <dbReference type="ARBA" id="ARBA00022679"/>
    </source>
</evidence>
<dbReference type="GO" id="GO:0016779">
    <property type="term" value="F:nucleotidyltransferase activity"/>
    <property type="evidence" value="ECO:0007669"/>
    <property type="project" value="UniProtKB-KW"/>
</dbReference>
<dbReference type="Pfam" id="PF00078">
    <property type="entry name" value="RVT_1"/>
    <property type="match status" value="1"/>
</dbReference>
<keyword evidence="6" id="KW-1185">Reference proteome</keyword>
<feature type="domain" description="Reverse transcriptase" evidence="5">
    <location>
        <begin position="307"/>
        <end position="406"/>
    </location>
</feature>
<evidence type="ECO:0000256" key="2">
    <source>
        <dbReference type="ARBA" id="ARBA00022695"/>
    </source>
</evidence>
<dbReference type="Proteomes" id="UP000818029">
    <property type="component" value="Chromosome A06"/>
</dbReference>
<dbReference type="InterPro" id="IPR050951">
    <property type="entry name" value="Retrovirus_Pol_polyprotein"/>
</dbReference>
<dbReference type="Gene3D" id="3.30.70.270">
    <property type="match status" value="2"/>
</dbReference>
<dbReference type="Pfam" id="PF08284">
    <property type="entry name" value="RVP_2"/>
    <property type="match status" value="1"/>
</dbReference>
<protein>
    <recommendedName>
        <fullName evidence="5">Reverse transcriptase domain-containing protein</fullName>
    </recommendedName>
</protein>
<dbReference type="Gene3D" id="2.40.70.10">
    <property type="entry name" value="Acid Proteases"/>
    <property type="match status" value="1"/>
</dbReference>
<accession>A0A1U8PVD9</accession>
<dbReference type="OrthoDB" id="1749844at2759"/>
<keyword evidence="4" id="KW-0378">Hydrolase</keyword>
<dbReference type="PANTHER" id="PTHR37984">
    <property type="entry name" value="PROTEIN CBG26694"/>
    <property type="match status" value="1"/>
</dbReference>
<evidence type="ECO:0000256" key="4">
    <source>
        <dbReference type="ARBA" id="ARBA00022759"/>
    </source>
</evidence>
<dbReference type="InterPro" id="IPR021109">
    <property type="entry name" value="Peptidase_aspartic_dom_sf"/>
</dbReference>
<gene>
    <name evidence="7" type="primary">LOC107963033</name>
</gene>
<dbReference type="PaxDb" id="3635-A0A1U8PVD9"/>
<keyword evidence="2" id="KW-0548">Nucleotidyltransferase</keyword>